<dbReference type="PANTHER" id="PTHR47691">
    <property type="entry name" value="REGULATOR-RELATED"/>
    <property type="match status" value="1"/>
</dbReference>
<dbReference type="Proteomes" id="UP000559256">
    <property type="component" value="Unassembled WGS sequence"/>
</dbReference>
<evidence type="ECO:0000259" key="1">
    <source>
        <dbReference type="Pfam" id="PF20703"/>
    </source>
</evidence>
<accession>A0A8H5CBG6</accession>
<dbReference type="PRINTS" id="PR00364">
    <property type="entry name" value="DISEASERSIST"/>
</dbReference>
<proteinExistence type="predicted"/>
<dbReference type="PANTHER" id="PTHR47691:SF3">
    <property type="entry name" value="HTH-TYPE TRANSCRIPTIONAL REGULATOR RV0890C-RELATED"/>
    <property type="match status" value="1"/>
</dbReference>
<dbReference type="InterPro" id="IPR027417">
    <property type="entry name" value="P-loop_NTPase"/>
</dbReference>
<dbReference type="EMBL" id="JAACJM010000193">
    <property type="protein sequence ID" value="KAF5338674.1"/>
    <property type="molecule type" value="Genomic_DNA"/>
</dbReference>
<reference evidence="2 3" key="1">
    <citation type="journal article" date="2020" name="ISME J.">
        <title>Uncovering the hidden diversity of litter-decomposition mechanisms in mushroom-forming fungi.</title>
        <authorList>
            <person name="Floudas D."/>
            <person name="Bentzer J."/>
            <person name="Ahren D."/>
            <person name="Johansson T."/>
            <person name="Persson P."/>
            <person name="Tunlid A."/>
        </authorList>
    </citation>
    <scope>NUCLEOTIDE SEQUENCE [LARGE SCALE GENOMIC DNA]</scope>
    <source>
        <strain evidence="2 3">CBS 291.85</strain>
    </source>
</reference>
<protein>
    <recommendedName>
        <fullName evidence="1">Novel STAND NTPase 1 domain-containing protein</fullName>
    </recommendedName>
</protein>
<sequence length="297" mass="32645">MTPLDNSSNQTCTGNQGNFFPEARDFEIIGSTINNIGGNVNYNTYLQERTPKEITARDLLLRTPQAPAVFTGRSNLVTEAVNILCETNQVHIAILGAGGIGKTSVALHIMENPQIKGKFAGRCYFIPCEMLLDATALVQGLVQAIGLQVTKGKDSLKLSLDYLKGCQRVLLTLDNFETPWNSKDQSDIKNLIEMICSLKSLAVIVTMRGIDGPGQIKWHKLGGQSGLPALELGPAKEAFFSFSSDGDITIEKEDPILERLLIQMDGMPLAILIIAQLAKRLSLKVLMEQWIARRQQF</sequence>
<dbReference type="InterPro" id="IPR049052">
    <property type="entry name" value="nSTAND1"/>
</dbReference>
<dbReference type="Gene3D" id="3.40.50.300">
    <property type="entry name" value="P-loop containing nucleotide triphosphate hydrolases"/>
    <property type="match status" value="1"/>
</dbReference>
<name>A0A8H5CBG6_9AGAR</name>
<organism evidence="2 3">
    <name type="scientific">Tetrapyrgos nigripes</name>
    <dbReference type="NCBI Taxonomy" id="182062"/>
    <lineage>
        <taxon>Eukaryota</taxon>
        <taxon>Fungi</taxon>
        <taxon>Dikarya</taxon>
        <taxon>Basidiomycota</taxon>
        <taxon>Agaricomycotina</taxon>
        <taxon>Agaricomycetes</taxon>
        <taxon>Agaricomycetidae</taxon>
        <taxon>Agaricales</taxon>
        <taxon>Marasmiineae</taxon>
        <taxon>Marasmiaceae</taxon>
        <taxon>Tetrapyrgos</taxon>
    </lineage>
</organism>
<feature type="domain" description="Novel STAND NTPase 1" evidence="1">
    <location>
        <begin position="65"/>
        <end position="208"/>
    </location>
</feature>
<evidence type="ECO:0000313" key="3">
    <source>
        <dbReference type="Proteomes" id="UP000559256"/>
    </source>
</evidence>
<gene>
    <name evidence="2" type="ORF">D9758_018034</name>
</gene>
<dbReference type="SUPFAM" id="SSF52540">
    <property type="entry name" value="P-loop containing nucleoside triphosphate hydrolases"/>
    <property type="match status" value="1"/>
</dbReference>
<keyword evidence="3" id="KW-1185">Reference proteome</keyword>
<dbReference type="Pfam" id="PF20703">
    <property type="entry name" value="nSTAND1"/>
    <property type="match status" value="1"/>
</dbReference>
<dbReference type="AlphaFoldDB" id="A0A8H5CBG6"/>
<evidence type="ECO:0000313" key="2">
    <source>
        <dbReference type="EMBL" id="KAF5338674.1"/>
    </source>
</evidence>
<dbReference type="OrthoDB" id="1534087at2759"/>
<comment type="caution">
    <text evidence="2">The sequence shown here is derived from an EMBL/GenBank/DDBJ whole genome shotgun (WGS) entry which is preliminary data.</text>
</comment>